<evidence type="ECO:0000313" key="1">
    <source>
        <dbReference type="EMBL" id="EYF00274.1"/>
    </source>
</evidence>
<comment type="caution">
    <text evidence="1">The sequence shown here is derived from an EMBL/GenBank/DDBJ whole genome shotgun (WGS) entry which is preliminary data.</text>
</comment>
<sequence>MASMERTIGEAISARGDVPEAFIGMTQDEVKSHFDGAHDELELVTCLQRMAAAEAVLQLDFRARAAEESEQDDPLNADAQVLFRAKQEKKKRTELEELLTLWETHEPRGRLAIEAFRGTLHLRHWLAHGGYWKPRLARAKYDARLIFEISSALFETLPRVKGWPDGQFYEFGRDTASV</sequence>
<name>A0A017STG8_9BACT</name>
<evidence type="ECO:0000313" key="2">
    <source>
        <dbReference type="Proteomes" id="UP000019678"/>
    </source>
</evidence>
<proteinExistence type="predicted"/>
<reference evidence="1 2" key="1">
    <citation type="submission" date="2013-05" db="EMBL/GenBank/DDBJ databases">
        <title>Genome assembly of Chondromyces apiculatus DSM 436.</title>
        <authorList>
            <person name="Sharma G."/>
            <person name="Khatri I."/>
            <person name="Kaur C."/>
            <person name="Mayilraj S."/>
            <person name="Subramanian S."/>
        </authorList>
    </citation>
    <scope>NUCLEOTIDE SEQUENCE [LARGE SCALE GENOMIC DNA]</scope>
    <source>
        <strain evidence="1 2">DSM 436</strain>
    </source>
</reference>
<gene>
    <name evidence="1" type="ORF">CAP_1003</name>
</gene>
<dbReference type="Proteomes" id="UP000019678">
    <property type="component" value="Unassembled WGS sequence"/>
</dbReference>
<organism evidence="1 2">
    <name type="scientific">Chondromyces apiculatus DSM 436</name>
    <dbReference type="NCBI Taxonomy" id="1192034"/>
    <lineage>
        <taxon>Bacteria</taxon>
        <taxon>Pseudomonadati</taxon>
        <taxon>Myxococcota</taxon>
        <taxon>Polyangia</taxon>
        <taxon>Polyangiales</taxon>
        <taxon>Polyangiaceae</taxon>
        <taxon>Chondromyces</taxon>
    </lineage>
</organism>
<accession>A0A017STG8</accession>
<keyword evidence="2" id="KW-1185">Reference proteome</keyword>
<protein>
    <submittedName>
        <fullName evidence="1">Uncharacterized protein</fullName>
    </submittedName>
</protein>
<dbReference type="eggNOG" id="ENOG5032V7J">
    <property type="taxonomic scope" value="Bacteria"/>
</dbReference>
<dbReference type="AlphaFoldDB" id="A0A017STG8"/>
<dbReference type="EMBL" id="ASRX01000119">
    <property type="protein sequence ID" value="EYF00274.1"/>
    <property type="molecule type" value="Genomic_DNA"/>
</dbReference>